<comment type="similarity">
    <text evidence="2">Belongs to the outer membrane factor (OMF) (TC 1.B.17) family.</text>
</comment>
<keyword evidence="4" id="KW-1134">Transmembrane beta strand</keyword>
<reference evidence="8 9" key="1">
    <citation type="submission" date="2019-11" db="EMBL/GenBank/DDBJ databases">
        <title>Draft Genome Sequences of Six Type Strains of the Genus Massilia.</title>
        <authorList>
            <person name="Miess H."/>
            <person name="Frediansyah A."/>
            <person name="Goeker M."/>
            <person name="Gross H."/>
        </authorList>
    </citation>
    <scope>NUCLEOTIDE SEQUENCE [LARGE SCALE GENOMIC DNA]</scope>
    <source>
        <strain evidence="8 9">DSM 17513</strain>
    </source>
</reference>
<proteinExistence type="inferred from homology"/>
<comment type="subcellular location">
    <subcellularLocation>
        <location evidence="1">Cell outer membrane</location>
    </subcellularLocation>
</comment>
<sequence>MTISMKRAALRRLPLLLGAAFLLHGGGASALGLMQAYQAALQNDPAYRAAFYTAEGGKEYKVLGRAALLPTVSASYSGSKAHTLTEYPGTALPERDQHYIARSTVLQVRQPLVSLDALARYKQGKAQSAYSESQFASQQQDVIVRVATAYCEVLYQQEQLALAQVERDMYIEQRKVNDLLFSKGEGTRTDSIETQSRLDLSEAQVLEAQDNVVNAKTTLAGIVGGEVGELDGLRPGFRAAPGDTRGFEAWKQTAIDNSPEIRALTQGIEIARQEINKARAGHTPRLDLVGTYQKSESDTINTINQNIDSHSLGFQLNIPIYSGGSVSAQTRQAAANKNKAEEDLQAQIDKTLTALRKDYNTLSSSVRRIDALVKAVDSAQLLVKATEQSIKGGVRINLDLLNAKRQLYTAQRDLAQARYGYMLASLRMKAAAGVLSAEDLQLTAAYFQ</sequence>
<dbReference type="Pfam" id="PF02321">
    <property type="entry name" value="OEP"/>
    <property type="match status" value="2"/>
</dbReference>
<gene>
    <name evidence="8" type="ORF">GJV26_18585</name>
</gene>
<dbReference type="InterPro" id="IPR010130">
    <property type="entry name" value="T1SS_OMP_TolC"/>
</dbReference>
<accession>A0A6I3XIV0</accession>
<evidence type="ECO:0000256" key="4">
    <source>
        <dbReference type="ARBA" id="ARBA00022452"/>
    </source>
</evidence>
<dbReference type="OrthoDB" id="9813458at2"/>
<keyword evidence="9" id="KW-1185">Reference proteome</keyword>
<name>A0A6I3XIV0_9BURK</name>
<protein>
    <submittedName>
        <fullName evidence="8">TolC family outer membrane protein</fullName>
    </submittedName>
</protein>
<dbReference type="Gene3D" id="1.20.1600.10">
    <property type="entry name" value="Outer membrane efflux proteins (OEP)"/>
    <property type="match status" value="1"/>
</dbReference>
<dbReference type="InterPro" id="IPR003423">
    <property type="entry name" value="OMP_efflux"/>
</dbReference>
<keyword evidence="7" id="KW-0998">Cell outer membrane</keyword>
<dbReference type="PANTHER" id="PTHR30026:SF20">
    <property type="entry name" value="OUTER MEMBRANE PROTEIN TOLC"/>
    <property type="match status" value="1"/>
</dbReference>
<evidence type="ECO:0000256" key="2">
    <source>
        <dbReference type="ARBA" id="ARBA00007613"/>
    </source>
</evidence>
<dbReference type="GO" id="GO:0009279">
    <property type="term" value="C:cell outer membrane"/>
    <property type="evidence" value="ECO:0007669"/>
    <property type="project" value="UniProtKB-SubCell"/>
</dbReference>
<dbReference type="GO" id="GO:1990281">
    <property type="term" value="C:efflux pump complex"/>
    <property type="evidence" value="ECO:0007669"/>
    <property type="project" value="TreeGrafter"/>
</dbReference>
<evidence type="ECO:0000256" key="3">
    <source>
        <dbReference type="ARBA" id="ARBA00022448"/>
    </source>
</evidence>
<dbReference type="PANTHER" id="PTHR30026">
    <property type="entry name" value="OUTER MEMBRANE PROTEIN TOLC"/>
    <property type="match status" value="1"/>
</dbReference>
<dbReference type="NCBIfam" id="TIGR01844">
    <property type="entry name" value="type_I_sec_TolC"/>
    <property type="match status" value="1"/>
</dbReference>
<dbReference type="SUPFAM" id="SSF56954">
    <property type="entry name" value="Outer membrane efflux proteins (OEP)"/>
    <property type="match status" value="1"/>
</dbReference>
<evidence type="ECO:0000256" key="7">
    <source>
        <dbReference type="ARBA" id="ARBA00023237"/>
    </source>
</evidence>
<comment type="caution">
    <text evidence="8">The sequence shown here is derived from an EMBL/GenBank/DDBJ whole genome shotgun (WGS) entry which is preliminary data.</text>
</comment>
<keyword evidence="3" id="KW-0813">Transport</keyword>
<evidence type="ECO:0000256" key="1">
    <source>
        <dbReference type="ARBA" id="ARBA00004442"/>
    </source>
</evidence>
<evidence type="ECO:0000313" key="9">
    <source>
        <dbReference type="Proteomes" id="UP000431684"/>
    </source>
</evidence>
<evidence type="ECO:0000256" key="5">
    <source>
        <dbReference type="ARBA" id="ARBA00022692"/>
    </source>
</evidence>
<dbReference type="RefSeq" id="WP_155710141.1">
    <property type="nucleotide sequence ID" value="NZ_BMWU01000036.1"/>
</dbReference>
<dbReference type="GO" id="GO:0015562">
    <property type="term" value="F:efflux transmembrane transporter activity"/>
    <property type="evidence" value="ECO:0007669"/>
    <property type="project" value="InterPro"/>
</dbReference>
<keyword evidence="6" id="KW-0472">Membrane</keyword>
<dbReference type="Proteomes" id="UP000431684">
    <property type="component" value="Unassembled WGS sequence"/>
</dbReference>
<dbReference type="GO" id="GO:0015288">
    <property type="term" value="F:porin activity"/>
    <property type="evidence" value="ECO:0007669"/>
    <property type="project" value="TreeGrafter"/>
</dbReference>
<dbReference type="EMBL" id="WNWM01000002">
    <property type="protein sequence ID" value="MUI14450.1"/>
    <property type="molecule type" value="Genomic_DNA"/>
</dbReference>
<evidence type="ECO:0000256" key="6">
    <source>
        <dbReference type="ARBA" id="ARBA00023136"/>
    </source>
</evidence>
<dbReference type="AlphaFoldDB" id="A0A6I3XIV0"/>
<dbReference type="InterPro" id="IPR051906">
    <property type="entry name" value="TolC-like"/>
</dbReference>
<keyword evidence="5" id="KW-0812">Transmembrane</keyword>
<organism evidence="8 9">
    <name type="scientific">Pseudoduganella dura</name>
    <dbReference type="NCBI Taxonomy" id="321982"/>
    <lineage>
        <taxon>Bacteria</taxon>
        <taxon>Pseudomonadati</taxon>
        <taxon>Pseudomonadota</taxon>
        <taxon>Betaproteobacteria</taxon>
        <taxon>Burkholderiales</taxon>
        <taxon>Oxalobacteraceae</taxon>
        <taxon>Telluria group</taxon>
        <taxon>Pseudoduganella</taxon>
    </lineage>
</organism>
<evidence type="ECO:0000313" key="8">
    <source>
        <dbReference type="EMBL" id="MUI14450.1"/>
    </source>
</evidence>